<dbReference type="RefSeq" id="WP_111166109.1">
    <property type="nucleotide sequence ID" value="NZ_POUA01000028.1"/>
</dbReference>
<name>A0A2W2GU26_9ACTN</name>
<reference evidence="1 2" key="1">
    <citation type="submission" date="2018-01" db="EMBL/GenBank/DDBJ databases">
        <title>Draft genome sequence of Sphaerisporangium sp. 7K107.</title>
        <authorList>
            <person name="Sahin N."/>
            <person name="Saygin H."/>
            <person name="Ay H."/>
        </authorList>
    </citation>
    <scope>NUCLEOTIDE SEQUENCE [LARGE SCALE GENOMIC DNA]</scope>
    <source>
        <strain evidence="1 2">7K107</strain>
    </source>
</reference>
<dbReference type="AlphaFoldDB" id="A0A2W2GU26"/>
<gene>
    <name evidence="1" type="ORF">C1I98_06200</name>
</gene>
<keyword evidence="2" id="KW-1185">Reference proteome</keyword>
<comment type="caution">
    <text evidence="1">The sequence shown here is derived from an EMBL/GenBank/DDBJ whole genome shotgun (WGS) entry which is preliminary data.</text>
</comment>
<sequence length="508" mass="55822">MPELIGEQTPRIRWVPESYRSSGADAAELAETAGLVLDPWQRLVLDDALGERRDGRWTSFETGLVVARQNGKGAIFEARVLAGLFLFDERLIMYSCHEFKSAQEFFRRIRLLIDGKDEFRRRVRKIVTAHGDEGIELTTGQRLRVIARSTGSGRGFSGDLNIWDEAFNLPSTAVDAQMPTMSARPNPQAWYGSSAADKAIAPCEQLAAVRRRGIAGDDPALTYLEWSIDPHTEQCARDAEGTITCTDHDDRDDPASWAKANPSLGIRISVEHVQREYTSMSPTGFDRERLSVGNWPTDKASQWTVIPEERWRAVADEQSEAVGRVAFAIHVSPDRSWAAIATAGRRADGLLHLEVVDYRPGTRWVPDRAAQLQKRWDPVAWVVDAGGPAGSLIADLEAVRIEDPQTREVTTLEITKPTAREVAHAFGQLLDAVMPEEGDPGARVRPHPALDAAVAGAATRKLGTAHAWDALTTAVDISSLVAVTSAAWGFATKGHVEDEAPEPWVQFG</sequence>
<dbReference type="InterPro" id="IPR027417">
    <property type="entry name" value="P-loop_NTPase"/>
</dbReference>
<evidence type="ECO:0000313" key="2">
    <source>
        <dbReference type="Proteomes" id="UP000248544"/>
    </source>
</evidence>
<protein>
    <submittedName>
        <fullName evidence="1">Terminase</fullName>
    </submittedName>
</protein>
<dbReference type="EMBL" id="POUA01000028">
    <property type="protein sequence ID" value="PZG53146.1"/>
    <property type="molecule type" value="Genomic_DNA"/>
</dbReference>
<evidence type="ECO:0000313" key="1">
    <source>
        <dbReference type="EMBL" id="PZG53146.1"/>
    </source>
</evidence>
<organism evidence="1 2">
    <name type="scientific">Spongiactinospora gelatinilytica</name>
    <dbReference type="NCBI Taxonomy" id="2666298"/>
    <lineage>
        <taxon>Bacteria</taxon>
        <taxon>Bacillati</taxon>
        <taxon>Actinomycetota</taxon>
        <taxon>Actinomycetes</taxon>
        <taxon>Streptosporangiales</taxon>
        <taxon>Streptosporangiaceae</taxon>
        <taxon>Spongiactinospora</taxon>
    </lineage>
</organism>
<proteinExistence type="predicted"/>
<dbReference type="Proteomes" id="UP000248544">
    <property type="component" value="Unassembled WGS sequence"/>
</dbReference>
<accession>A0A2W2GU26</accession>
<dbReference type="Gene3D" id="3.40.50.300">
    <property type="entry name" value="P-loop containing nucleotide triphosphate hydrolases"/>
    <property type="match status" value="1"/>
</dbReference>